<dbReference type="InterPro" id="IPR001525">
    <property type="entry name" value="C5_MeTfrase"/>
</dbReference>
<dbReference type="GO" id="GO:0009307">
    <property type="term" value="P:DNA restriction-modification system"/>
    <property type="evidence" value="ECO:0007669"/>
    <property type="project" value="UniProtKB-KW"/>
</dbReference>
<dbReference type="GO" id="GO:0032259">
    <property type="term" value="P:methylation"/>
    <property type="evidence" value="ECO:0007669"/>
    <property type="project" value="UniProtKB-KW"/>
</dbReference>
<sequence>MLKRLIDVTGRALQQTSSAVRPLATQAAGRQTWPCGSGKARLSKAAHTFVSLFSGAGGLDLGLEQAGWTCAYASDYDKTAAETLEASRAVALPQGGKAMAHAFIERADVRTLTAGTIRARAGLAKGNIELLAGGPPCQSWSSAGHQLGLDDPRGKLFDDFIRIADGLDPRWLLLENVRGLLTARGPDGVPGSALTHIRNKLLKVGFQTSVILLNAADYGVPQRRVRLFMVGFRSGDAPMAPAPTHAKAADVIGLKSWVTMREALESVGPLNPDEIIRPNERLAAELELIPPGQGVKSPGKAERTRPGGHWGYKQGAFVADLDMPARTVTANAQQDWIKDPRLGLRRLCPRECAALQTFPEGWPFHGRFTTQYKLIGNAVPPALAQVLGEGLIAAGEEIPASERKKFVDLMPLPPRLAYHVAYTTREEASNGNSRRSAPAKRVSRLSLTRLVS</sequence>
<protein>
    <recommendedName>
        <fullName evidence="8">Cytosine-specific methyltransferase</fullName>
        <ecNumber evidence="8">2.1.1.37</ecNumber>
    </recommendedName>
</protein>
<reference evidence="10 11" key="1">
    <citation type="submission" date="2019-01" db="EMBL/GenBank/DDBJ databases">
        <authorList>
            <person name="Chen W.-M."/>
        </authorList>
    </citation>
    <scope>NUCLEOTIDE SEQUENCE [LARGE SCALE GENOMIC DNA]</scope>
    <source>
        <strain evidence="10 11">TER-1</strain>
    </source>
</reference>
<evidence type="ECO:0000313" key="10">
    <source>
        <dbReference type="EMBL" id="RVU17474.1"/>
    </source>
</evidence>
<evidence type="ECO:0000256" key="1">
    <source>
        <dbReference type="ARBA" id="ARBA00022603"/>
    </source>
</evidence>
<evidence type="ECO:0000256" key="9">
    <source>
        <dbReference type="SAM" id="MobiDB-lite"/>
    </source>
</evidence>
<dbReference type="Pfam" id="PF00145">
    <property type="entry name" value="DNA_methylase"/>
    <property type="match status" value="1"/>
</dbReference>
<evidence type="ECO:0000256" key="4">
    <source>
        <dbReference type="ARBA" id="ARBA00022747"/>
    </source>
</evidence>
<dbReference type="AlphaFoldDB" id="A0A3S3U7M6"/>
<dbReference type="InterPro" id="IPR031303">
    <property type="entry name" value="C5_meth_CS"/>
</dbReference>
<keyword evidence="1 6" id="KW-0489">Methyltransferase</keyword>
<dbReference type="GO" id="GO:0003886">
    <property type="term" value="F:DNA (cytosine-5-)-methyltransferase activity"/>
    <property type="evidence" value="ECO:0007669"/>
    <property type="project" value="UniProtKB-EC"/>
</dbReference>
<dbReference type="OrthoDB" id="9813719at2"/>
<dbReference type="GO" id="GO:0003677">
    <property type="term" value="F:DNA binding"/>
    <property type="evidence" value="ECO:0007669"/>
    <property type="project" value="TreeGrafter"/>
</dbReference>
<keyword evidence="11" id="KW-1185">Reference proteome</keyword>
<dbReference type="EC" id="2.1.1.37" evidence="8"/>
<dbReference type="Gene3D" id="3.40.50.150">
    <property type="entry name" value="Vaccinia Virus protein VP39"/>
    <property type="match status" value="1"/>
</dbReference>
<feature type="region of interest" description="Disordered" evidence="9">
    <location>
        <begin position="427"/>
        <end position="452"/>
    </location>
</feature>
<dbReference type="Proteomes" id="UP000286997">
    <property type="component" value="Unassembled WGS sequence"/>
</dbReference>
<name>A0A3S3U7M6_9HYPH</name>
<dbReference type="NCBIfam" id="TIGR00675">
    <property type="entry name" value="dcm"/>
    <property type="match status" value="1"/>
</dbReference>
<keyword evidence="4" id="KW-0680">Restriction system</keyword>
<dbReference type="Gene3D" id="3.90.120.10">
    <property type="entry name" value="DNA Methylase, subunit A, domain 2"/>
    <property type="match status" value="1"/>
</dbReference>
<comment type="catalytic activity">
    <reaction evidence="5 8">
        <text>a 2'-deoxycytidine in DNA + S-adenosyl-L-methionine = a 5-methyl-2'-deoxycytidine in DNA + S-adenosyl-L-homocysteine + H(+)</text>
        <dbReference type="Rhea" id="RHEA:13681"/>
        <dbReference type="Rhea" id="RHEA-COMP:11369"/>
        <dbReference type="Rhea" id="RHEA-COMP:11370"/>
        <dbReference type="ChEBI" id="CHEBI:15378"/>
        <dbReference type="ChEBI" id="CHEBI:57856"/>
        <dbReference type="ChEBI" id="CHEBI:59789"/>
        <dbReference type="ChEBI" id="CHEBI:85452"/>
        <dbReference type="ChEBI" id="CHEBI:85454"/>
        <dbReference type="EC" id="2.1.1.37"/>
    </reaction>
</comment>
<dbReference type="PROSITE" id="PS00094">
    <property type="entry name" value="C5_MTASE_1"/>
    <property type="match status" value="1"/>
</dbReference>
<feature type="active site" evidence="6">
    <location>
        <position position="137"/>
    </location>
</feature>
<dbReference type="CDD" id="cd00315">
    <property type="entry name" value="Cyt_C5_DNA_methylase"/>
    <property type="match status" value="1"/>
</dbReference>
<gene>
    <name evidence="10" type="ORF">EOE48_13890</name>
</gene>
<dbReference type="InterPro" id="IPR029063">
    <property type="entry name" value="SAM-dependent_MTases_sf"/>
</dbReference>
<proteinExistence type="inferred from homology"/>
<evidence type="ECO:0000256" key="6">
    <source>
        <dbReference type="PROSITE-ProRule" id="PRU01016"/>
    </source>
</evidence>
<dbReference type="EMBL" id="SACP01000012">
    <property type="protein sequence ID" value="RVU17474.1"/>
    <property type="molecule type" value="Genomic_DNA"/>
</dbReference>
<dbReference type="PANTHER" id="PTHR10629:SF52">
    <property type="entry name" value="DNA (CYTOSINE-5)-METHYLTRANSFERASE 1"/>
    <property type="match status" value="1"/>
</dbReference>
<evidence type="ECO:0000256" key="5">
    <source>
        <dbReference type="ARBA" id="ARBA00047422"/>
    </source>
</evidence>
<dbReference type="PANTHER" id="PTHR10629">
    <property type="entry name" value="CYTOSINE-SPECIFIC METHYLTRANSFERASE"/>
    <property type="match status" value="1"/>
</dbReference>
<dbReference type="InterPro" id="IPR018117">
    <property type="entry name" value="C5_DNA_meth_AS"/>
</dbReference>
<organism evidence="10 11">
    <name type="scientific">Methylobacterium oryzihabitans</name>
    <dbReference type="NCBI Taxonomy" id="2499852"/>
    <lineage>
        <taxon>Bacteria</taxon>
        <taxon>Pseudomonadati</taxon>
        <taxon>Pseudomonadota</taxon>
        <taxon>Alphaproteobacteria</taxon>
        <taxon>Hyphomicrobiales</taxon>
        <taxon>Methylobacteriaceae</taxon>
        <taxon>Methylobacterium</taxon>
    </lineage>
</organism>
<dbReference type="PROSITE" id="PS00095">
    <property type="entry name" value="C5_MTASE_2"/>
    <property type="match status" value="1"/>
</dbReference>
<dbReference type="InterPro" id="IPR050390">
    <property type="entry name" value="C5-Methyltransferase"/>
</dbReference>
<evidence type="ECO:0000313" key="11">
    <source>
        <dbReference type="Proteomes" id="UP000286997"/>
    </source>
</evidence>
<dbReference type="PROSITE" id="PS51679">
    <property type="entry name" value="SAM_MT_C5"/>
    <property type="match status" value="1"/>
</dbReference>
<keyword evidence="3 6" id="KW-0949">S-adenosyl-L-methionine</keyword>
<evidence type="ECO:0000256" key="2">
    <source>
        <dbReference type="ARBA" id="ARBA00022679"/>
    </source>
</evidence>
<keyword evidence="2 6" id="KW-0808">Transferase</keyword>
<evidence type="ECO:0000256" key="8">
    <source>
        <dbReference type="RuleBase" id="RU000417"/>
    </source>
</evidence>
<comment type="similarity">
    <text evidence="6 7">Belongs to the class I-like SAM-binding methyltransferase superfamily. C5-methyltransferase family.</text>
</comment>
<comment type="caution">
    <text evidence="10">The sequence shown here is derived from an EMBL/GenBank/DDBJ whole genome shotgun (WGS) entry which is preliminary data.</text>
</comment>
<dbReference type="GO" id="GO:0044027">
    <property type="term" value="P:negative regulation of gene expression via chromosomal CpG island methylation"/>
    <property type="evidence" value="ECO:0007669"/>
    <property type="project" value="TreeGrafter"/>
</dbReference>
<dbReference type="PRINTS" id="PR00105">
    <property type="entry name" value="C5METTRFRASE"/>
</dbReference>
<dbReference type="SUPFAM" id="SSF53335">
    <property type="entry name" value="S-adenosyl-L-methionine-dependent methyltransferases"/>
    <property type="match status" value="1"/>
</dbReference>
<evidence type="ECO:0000256" key="3">
    <source>
        <dbReference type="ARBA" id="ARBA00022691"/>
    </source>
</evidence>
<evidence type="ECO:0000256" key="7">
    <source>
        <dbReference type="RuleBase" id="RU000416"/>
    </source>
</evidence>
<accession>A0A3S3U7M6</accession>